<proteinExistence type="predicted"/>
<dbReference type="Proteomes" id="UP000756710">
    <property type="component" value="Unassembled WGS sequence"/>
</dbReference>
<evidence type="ECO:0000313" key="6">
    <source>
        <dbReference type="Proteomes" id="UP000756710"/>
    </source>
</evidence>
<evidence type="ECO:0000313" key="4">
    <source>
        <dbReference type="EMBL" id="CDR14037.1"/>
    </source>
</evidence>
<dbReference type="HOGENOM" id="CLU_120075_1_0_11"/>
<organism evidence="4">
    <name type="scientific">Streptomyces iranensis</name>
    <dbReference type="NCBI Taxonomy" id="576784"/>
    <lineage>
        <taxon>Bacteria</taxon>
        <taxon>Bacillati</taxon>
        <taxon>Actinomycetota</taxon>
        <taxon>Actinomycetes</taxon>
        <taxon>Kitasatosporales</taxon>
        <taxon>Streptomycetaceae</taxon>
        <taxon>Streptomyces</taxon>
        <taxon>Streptomyces violaceusniger group</taxon>
    </lineage>
</organism>
<protein>
    <submittedName>
        <fullName evidence="5">L-fucose mutarotase</fullName>
        <ecNumber evidence="5">5.1.3.29</ecNumber>
    </submittedName>
    <submittedName>
        <fullName evidence="4">RbsD or FucU transport</fullName>
    </submittedName>
</protein>
<evidence type="ECO:0000256" key="3">
    <source>
        <dbReference type="ARBA" id="ARBA00036324"/>
    </source>
</evidence>
<comment type="catalytic activity">
    <reaction evidence="1">
        <text>beta-D-ribopyranose = beta-D-ribofuranose</text>
        <dbReference type="Rhea" id="RHEA:25432"/>
        <dbReference type="ChEBI" id="CHEBI:27476"/>
        <dbReference type="ChEBI" id="CHEBI:47002"/>
        <dbReference type="EC" id="5.4.99.62"/>
    </reaction>
</comment>
<evidence type="ECO:0000256" key="2">
    <source>
        <dbReference type="ARBA" id="ARBA00023235"/>
    </source>
</evidence>
<accession>A0A061A0Z0</accession>
<evidence type="ECO:0000256" key="1">
    <source>
        <dbReference type="ARBA" id="ARBA00000223"/>
    </source>
</evidence>
<dbReference type="EMBL" id="LK022848">
    <property type="protein sequence ID" value="CDR14037.1"/>
    <property type="molecule type" value="Genomic_DNA"/>
</dbReference>
<dbReference type="GO" id="GO:0036373">
    <property type="term" value="F:L-fucose mutarotase activity"/>
    <property type="evidence" value="ECO:0007669"/>
    <property type="project" value="UniProtKB-EC"/>
</dbReference>
<comment type="catalytic activity">
    <reaction evidence="3">
        <text>alpha-L-fucose = beta-L-fucose</text>
        <dbReference type="Rhea" id="RHEA:25580"/>
        <dbReference type="ChEBI" id="CHEBI:42548"/>
        <dbReference type="ChEBI" id="CHEBI:42589"/>
        <dbReference type="EC" id="5.1.3.29"/>
    </reaction>
</comment>
<dbReference type="Pfam" id="PF05025">
    <property type="entry name" value="RbsD_FucU"/>
    <property type="match status" value="1"/>
</dbReference>
<dbReference type="InterPro" id="IPR007721">
    <property type="entry name" value="RbsD_FucU"/>
</dbReference>
<gene>
    <name evidence="5" type="ORF">J2Z30_001080</name>
    <name evidence="4" type="ORF">SIRAN8207</name>
</gene>
<dbReference type="SUPFAM" id="SSF102546">
    <property type="entry name" value="RbsD-like"/>
    <property type="match status" value="1"/>
</dbReference>
<dbReference type="PANTHER" id="PTHR31690:SF4">
    <property type="entry name" value="FUCOSE MUTAROTASE"/>
    <property type="match status" value="1"/>
</dbReference>
<name>A0A061A0Z0_9ACTN</name>
<reference evidence="5 6" key="2">
    <citation type="submission" date="2021-03" db="EMBL/GenBank/DDBJ databases">
        <title>Genomic Encyclopedia of Type Strains, Phase IV (KMG-IV): sequencing the most valuable type-strain genomes for metagenomic binning, comparative biology and taxonomic classification.</title>
        <authorList>
            <person name="Goeker M."/>
        </authorList>
    </citation>
    <scope>NUCLEOTIDE SEQUENCE [LARGE SCALE GENOMIC DNA]</scope>
    <source>
        <strain evidence="5 6">DSM 41954</strain>
    </source>
</reference>
<reference evidence="4" key="1">
    <citation type="submission" date="2014-05" db="EMBL/GenBank/DDBJ databases">
        <authorList>
            <person name="Horn Fabian"/>
        </authorList>
    </citation>
    <scope>NUCLEOTIDE SEQUENCE</scope>
</reference>
<dbReference type="InterPro" id="IPR050443">
    <property type="entry name" value="RbsD/FucU_mutarotase"/>
</dbReference>
<dbReference type="PANTHER" id="PTHR31690">
    <property type="entry name" value="FUCOSE MUTAROTASE"/>
    <property type="match status" value="1"/>
</dbReference>
<evidence type="ECO:0000313" key="5">
    <source>
        <dbReference type="EMBL" id="MBP2060082.1"/>
    </source>
</evidence>
<dbReference type="AlphaFoldDB" id="A0A061A0Z0"/>
<dbReference type="GO" id="GO:0006004">
    <property type="term" value="P:fucose metabolic process"/>
    <property type="evidence" value="ECO:0007669"/>
    <property type="project" value="TreeGrafter"/>
</dbReference>
<dbReference type="GO" id="GO:0042806">
    <property type="term" value="F:fucose binding"/>
    <property type="evidence" value="ECO:0007669"/>
    <property type="project" value="TreeGrafter"/>
</dbReference>
<dbReference type="Gene3D" id="3.40.1650.10">
    <property type="entry name" value="RbsD-like domain"/>
    <property type="match status" value="1"/>
</dbReference>
<dbReference type="GO" id="GO:0062193">
    <property type="term" value="F:D-ribose pyranase activity"/>
    <property type="evidence" value="ECO:0007669"/>
    <property type="project" value="UniProtKB-EC"/>
</dbReference>
<dbReference type="EC" id="5.1.3.29" evidence="5"/>
<dbReference type="InterPro" id="IPR023750">
    <property type="entry name" value="RbsD-like_sf"/>
</dbReference>
<keyword evidence="6" id="KW-1185">Reference proteome</keyword>
<dbReference type="RefSeq" id="WP_044578563.1">
    <property type="nucleotide sequence ID" value="NZ_BAABDR010000055.1"/>
</dbReference>
<keyword evidence="2 5" id="KW-0413">Isomerase</keyword>
<dbReference type="EMBL" id="JAGGLR010000002">
    <property type="protein sequence ID" value="MBP2060082.1"/>
    <property type="molecule type" value="Genomic_DNA"/>
</dbReference>
<sequence length="148" mass="15940">MLKGLDPLLTPDLLYTLARMGHGDTIAIVDRNFPAHSVNDQVIRLDGTDVVSAGRAVLGLLPLDTFIPEPLARMEVVGDATAEPPVQTDFIAAAEEAAGRPVAVETVERHAFYARARSAFAVVITGEDRPYGCFLLTKGVLPEFSPQR</sequence>